<reference evidence="9 10" key="1">
    <citation type="submission" date="2021-01" db="EMBL/GenBank/DDBJ databases">
        <title>WGS of actinomycetes isolated from Thailand.</title>
        <authorList>
            <person name="Thawai C."/>
        </authorList>
    </citation>
    <scope>NUCLEOTIDE SEQUENCE [LARGE SCALE GENOMIC DNA]</scope>
    <source>
        <strain evidence="9 10">CA3R110</strain>
    </source>
</reference>
<dbReference type="Gene3D" id="2.130.10.10">
    <property type="entry name" value="YVTN repeat-like/Quinoprotein amine dehydrogenase"/>
    <property type="match status" value="2"/>
</dbReference>
<dbReference type="Gene3D" id="1.10.510.10">
    <property type="entry name" value="Transferase(Phosphotransferase) domain 1"/>
    <property type="match status" value="1"/>
</dbReference>
<feature type="region of interest" description="Disordered" evidence="7">
    <location>
        <begin position="311"/>
        <end position="396"/>
    </location>
</feature>
<keyword evidence="2" id="KW-0677">Repeat</keyword>
<dbReference type="Proteomes" id="UP000621510">
    <property type="component" value="Unassembled WGS sequence"/>
</dbReference>
<feature type="compositionally biased region" description="Pro residues" evidence="7">
    <location>
        <begin position="22"/>
        <end position="32"/>
    </location>
</feature>
<name>A0ABS1PVM2_9ACTN</name>
<dbReference type="PRINTS" id="PR00320">
    <property type="entry name" value="GPROTEINBRPT"/>
</dbReference>
<dbReference type="InterPro" id="IPR015943">
    <property type="entry name" value="WD40/YVTN_repeat-like_dom_sf"/>
</dbReference>
<dbReference type="CDD" id="cd14014">
    <property type="entry name" value="STKc_PknB_like"/>
    <property type="match status" value="1"/>
</dbReference>
<dbReference type="SMART" id="SM00320">
    <property type="entry name" value="WD40"/>
    <property type="match status" value="7"/>
</dbReference>
<feature type="binding site" evidence="6">
    <location>
        <position position="73"/>
    </location>
    <ligand>
        <name>ATP</name>
        <dbReference type="ChEBI" id="CHEBI:30616"/>
    </ligand>
</feature>
<evidence type="ECO:0000256" key="7">
    <source>
        <dbReference type="SAM" id="MobiDB-lite"/>
    </source>
</evidence>
<evidence type="ECO:0000313" key="9">
    <source>
        <dbReference type="EMBL" id="MBL1116488.1"/>
    </source>
</evidence>
<dbReference type="RefSeq" id="WP_201854369.1">
    <property type="nucleotide sequence ID" value="NZ_JAERRG010000013.1"/>
</dbReference>
<evidence type="ECO:0000256" key="2">
    <source>
        <dbReference type="ARBA" id="ARBA00022737"/>
    </source>
</evidence>
<evidence type="ECO:0000313" key="10">
    <source>
        <dbReference type="Proteomes" id="UP000621510"/>
    </source>
</evidence>
<gene>
    <name evidence="9" type="ORF">JK364_29460</name>
</gene>
<evidence type="ECO:0000256" key="1">
    <source>
        <dbReference type="ARBA" id="ARBA00022574"/>
    </source>
</evidence>
<comment type="caution">
    <text evidence="9">The sequence shown here is derived from an EMBL/GenBank/DDBJ whole genome shotgun (WGS) entry which is preliminary data.</text>
</comment>
<dbReference type="Pfam" id="PF00069">
    <property type="entry name" value="Pkinase"/>
    <property type="match status" value="1"/>
</dbReference>
<feature type="compositionally biased region" description="Low complexity" evidence="7">
    <location>
        <begin position="368"/>
        <end position="377"/>
    </location>
</feature>
<feature type="region of interest" description="Disordered" evidence="7">
    <location>
        <begin position="1"/>
        <end position="40"/>
    </location>
</feature>
<feature type="region of interest" description="Disordered" evidence="7">
    <location>
        <begin position="440"/>
        <end position="471"/>
    </location>
</feature>
<dbReference type="PROSITE" id="PS50294">
    <property type="entry name" value="WD_REPEATS_REGION"/>
    <property type="match status" value="2"/>
</dbReference>
<protein>
    <submittedName>
        <fullName evidence="9">Serine/threonine protein kinase</fullName>
    </submittedName>
</protein>
<keyword evidence="9" id="KW-0808">Transferase</keyword>
<feature type="domain" description="Protein kinase" evidence="8">
    <location>
        <begin position="45"/>
        <end position="301"/>
    </location>
</feature>
<dbReference type="InterPro" id="IPR017441">
    <property type="entry name" value="Protein_kinase_ATP_BS"/>
</dbReference>
<dbReference type="Pfam" id="PF00400">
    <property type="entry name" value="WD40"/>
    <property type="match status" value="4"/>
</dbReference>
<dbReference type="SMART" id="SM00220">
    <property type="entry name" value="S_TKc"/>
    <property type="match status" value="1"/>
</dbReference>
<dbReference type="PANTHER" id="PTHR19848">
    <property type="entry name" value="WD40 REPEAT PROTEIN"/>
    <property type="match status" value="1"/>
</dbReference>
<feature type="compositionally biased region" description="Low complexity" evidence="7">
    <location>
        <begin position="344"/>
        <end position="355"/>
    </location>
</feature>
<keyword evidence="9" id="KW-0723">Serine/threonine-protein kinase</keyword>
<feature type="compositionally biased region" description="Basic and acidic residues" evidence="7">
    <location>
        <begin position="1"/>
        <end position="10"/>
    </location>
</feature>
<evidence type="ECO:0000256" key="3">
    <source>
        <dbReference type="ARBA" id="ARBA00022741"/>
    </source>
</evidence>
<dbReference type="PROSITE" id="PS00107">
    <property type="entry name" value="PROTEIN_KINASE_ATP"/>
    <property type="match status" value="1"/>
</dbReference>
<dbReference type="PROSITE" id="PS50082">
    <property type="entry name" value="WD_REPEATS_2"/>
    <property type="match status" value="3"/>
</dbReference>
<dbReference type="EMBL" id="JAERRG010000013">
    <property type="protein sequence ID" value="MBL1116488.1"/>
    <property type="molecule type" value="Genomic_DNA"/>
</dbReference>
<dbReference type="InterPro" id="IPR008271">
    <property type="entry name" value="Ser/Thr_kinase_AS"/>
</dbReference>
<dbReference type="PROSITE" id="PS00678">
    <property type="entry name" value="WD_REPEATS_1"/>
    <property type="match status" value="1"/>
</dbReference>
<dbReference type="InterPro" id="IPR000719">
    <property type="entry name" value="Prot_kinase_dom"/>
</dbReference>
<dbReference type="PROSITE" id="PS00108">
    <property type="entry name" value="PROTEIN_KINASE_ST"/>
    <property type="match status" value="1"/>
</dbReference>
<keyword evidence="9" id="KW-0418">Kinase</keyword>
<dbReference type="InterPro" id="IPR020472">
    <property type="entry name" value="WD40_PAC1"/>
</dbReference>
<organism evidence="9 10">
    <name type="scientific">Streptomyces endocoffeicus</name>
    <dbReference type="NCBI Taxonomy" id="2898945"/>
    <lineage>
        <taxon>Bacteria</taxon>
        <taxon>Bacillati</taxon>
        <taxon>Actinomycetota</taxon>
        <taxon>Actinomycetes</taxon>
        <taxon>Kitasatosporales</taxon>
        <taxon>Streptomycetaceae</taxon>
        <taxon>Streptomyces</taxon>
    </lineage>
</organism>
<evidence type="ECO:0000256" key="6">
    <source>
        <dbReference type="PROSITE-ProRule" id="PRU10141"/>
    </source>
</evidence>
<dbReference type="CDD" id="cd00200">
    <property type="entry name" value="WD40"/>
    <property type="match status" value="1"/>
</dbReference>
<sequence>MSQPDHDHGRLAVPSAGAGQPPGWPTAPPPHRPLGAADPATAGPYRLEAVLGAGGMGRVYLARTPAGSAVAVKVVHREYAGDASFRKRFEQEVAAARRVQGLYTVPVVDADLRAEEPWLATAYVPGPSLQHAVAESGPLSADAALGLIARVAEALQSIHAADVIHRDLKPSNIILTAEGPKVIDFGIARAADVTAVTATGMRTGTPAYMAPEYIRGQDVTEAGDVFALGVIAGFAATGRLAFGGGSDHSVIYRILEQAPDLDGCPEPLRAIAGHCLAKDPERRPTPAQVIEQCGRVGTTGIADAIADAHTRTVVSPSGPERVAPGPLNAPGSLGTPGSPDAETRTSPSPRGSGPAAPVPPPSAPAAPDPARGASPSGPATPPGADTPPNPPVPDPLTTPAPGLAVLLSGVGILVLAVVLIAVYLPGSSPDRGPSLPYRSFEPTAAIGPTGQSRDTEGMAFSPDGKTLATGSDEGKVRLWNVADRKPRATFTERDGVGNSGFPTREVTFSPDGKLLAATNMTGWLTMWDVAKHRQIRFLQGADAGEMVAFSPDGKLFATGSQAGSVDLWDTNSRKDEILAYYDQEAKVTGVAFSPDGRTLASASDDSDSNLTPKHSVRLWDVAHRDPEPYGQDDPRVTISPAQGVLSLAFSPDGRTIATGSYDDTVRLWDVKTGRQRATLSDSYQGRVDHLAFSPDGKTLAAPATHGLMLWNVAGRKPRAILSTGAQGAESTVKDVAFSRDGRLIAGNDTKHHKVYLWKNPYRASQGAASGGS</sequence>
<dbReference type="InterPro" id="IPR019775">
    <property type="entry name" value="WD40_repeat_CS"/>
</dbReference>
<dbReference type="InterPro" id="IPR011047">
    <property type="entry name" value="Quinoprotein_ADH-like_sf"/>
</dbReference>
<accession>A0ABS1PVM2</accession>
<evidence type="ECO:0000256" key="4">
    <source>
        <dbReference type="ARBA" id="ARBA00022840"/>
    </source>
</evidence>
<dbReference type="PROSITE" id="PS50011">
    <property type="entry name" value="PROTEIN_KINASE_DOM"/>
    <property type="match status" value="1"/>
</dbReference>
<proteinExistence type="predicted"/>
<keyword evidence="3 6" id="KW-0547">Nucleotide-binding</keyword>
<feature type="repeat" description="WD" evidence="5">
    <location>
        <begin position="448"/>
        <end position="489"/>
    </location>
</feature>
<dbReference type="GO" id="GO:0004674">
    <property type="term" value="F:protein serine/threonine kinase activity"/>
    <property type="evidence" value="ECO:0007669"/>
    <property type="project" value="UniProtKB-KW"/>
</dbReference>
<feature type="compositionally biased region" description="Pro residues" evidence="7">
    <location>
        <begin position="378"/>
        <end position="396"/>
    </location>
</feature>
<feature type="repeat" description="WD" evidence="5">
    <location>
        <begin position="637"/>
        <end position="678"/>
    </location>
</feature>
<dbReference type="InterPro" id="IPR001680">
    <property type="entry name" value="WD40_rpt"/>
</dbReference>
<keyword evidence="10" id="KW-1185">Reference proteome</keyword>
<feature type="repeat" description="WD" evidence="5">
    <location>
        <begin position="547"/>
        <end position="578"/>
    </location>
</feature>
<feature type="compositionally biased region" description="Pro residues" evidence="7">
    <location>
        <begin position="356"/>
        <end position="367"/>
    </location>
</feature>
<dbReference type="SUPFAM" id="SSF56112">
    <property type="entry name" value="Protein kinase-like (PK-like)"/>
    <property type="match status" value="1"/>
</dbReference>
<evidence type="ECO:0000256" key="5">
    <source>
        <dbReference type="PROSITE-ProRule" id="PRU00221"/>
    </source>
</evidence>
<dbReference type="InterPro" id="IPR011009">
    <property type="entry name" value="Kinase-like_dom_sf"/>
</dbReference>
<keyword evidence="4 6" id="KW-0067">ATP-binding</keyword>
<keyword evidence="1 5" id="KW-0853">WD repeat</keyword>
<dbReference type="Gene3D" id="3.30.200.20">
    <property type="entry name" value="Phosphorylase Kinase, domain 1"/>
    <property type="match status" value="1"/>
</dbReference>
<dbReference type="SUPFAM" id="SSF50998">
    <property type="entry name" value="Quinoprotein alcohol dehydrogenase-like"/>
    <property type="match status" value="1"/>
</dbReference>
<dbReference type="PANTHER" id="PTHR19848:SF8">
    <property type="entry name" value="F-BOX AND WD REPEAT DOMAIN CONTAINING 7"/>
    <property type="match status" value="1"/>
</dbReference>
<evidence type="ECO:0000259" key="8">
    <source>
        <dbReference type="PROSITE" id="PS50011"/>
    </source>
</evidence>